<dbReference type="Pfam" id="PF03343">
    <property type="entry name" value="SART-1"/>
    <property type="match status" value="1"/>
</dbReference>
<dbReference type="AlphaFoldDB" id="A0AAW0HE41"/>
<dbReference type="GO" id="GO:0045292">
    <property type="term" value="P:mRNA cis splicing, via spliceosome"/>
    <property type="evidence" value="ECO:0007669"/>
    <property type="project" value="TreeGrafter"/>
</dbReference>
<organism evidence="4 5">
    <name type="scientific">Myodes glareolus</name>
    <name type="common">Bank vole</name>
    <name type="synonym">Clethrionomys glareolus</name>
    <dbReference type="NCBI Taxonomy" id="447135"/>
    <lineage>
        <taxon>Eukaryota</taxon>
        <taxon>Metazoa</taxon>
        <taxon>Chordata</taxon>
        <taxon>Craniata</taxon>
        <taxon>Vertebrata</taxon>
        <taxon>Euteleostomi</taxon>
        <taxon>Mammalia</taxon>
        <taxon>Eutheria</taxon>
        <taxon>Euarchontoglires</taxon>
        <taxon>Glires</taxon>
        <taxon>Rodentia</taxon>
        <taxon>Myomorpha</taxon>
        <taxon>Muroidea</taxon>
        <taxon>Cricetidae</taxon>
        <taxon>Arvicolinae</taxon>
        <taxon>Myodes</taxon>
    </lineage>
</organism>
<evidence type="ECO:0000256" key="1">
    <source>
        <dbReference type="ARBA" id="ARBA00004123"/>
    </source>
</evidence>
<reference evidence="4 5" key="1">
    <citation type="journal article" date="2023" name="bioRxiv">
        <title>Conserved and derived expression patterns and positive selection on dental genes reveal complex evolutionary context of ever-growing rodent molars.</title>
        <authorList>
            <person name="Calamari Z.T."/>
            <person name="Song A."/>
            <person name="Cohen E."/>
            <person name="Akter M."/>
            <person name="Roy R.D."/>
            <person name="Hallikas O."/>
            <person name="Christensen M.M."/>
            <person name="Li P."/>
            <person name="Marangoni P."/>
            <person name="Jernvall J."/>
            <person name="Klein O.D."/>
        </authorList>
    </citation>
    <scope>NUCLEOTIDE SEQUENCE [LARGE SCALE GENOMIC DNA]</scope>
    <source>
        <strain evidence="4">V071</strain>
    </source>
</reference>
<dbReference type="EMBL" id="JBBHLL010000587">
    <property type="protein sequence ID" value="KAK7799861.1"/>
    <property type="molecule type" value="Genomic_DNA"/>
</dbReference>
<dbReference type="PANTHER" id="PTHR14152">
    <property type="entry name" value="SQUAMOUS CELL CARCINOMA ANTIGEN RECOGNISED BY CYTOTOXIC T LYMPHOCYTES"/>
    <property type="match status" value="1"/>
</dbReference>
<dbReference type="GO" id="GO:0046540">
    <property type="term" value="C:U4/U6 x U5 tri-snRNP complex"/>
    <property type="evidence" value="ECO:0007669"/>
    <property type="project" value="TreeGrafter"/>
</dbReference>
<dbReference type="Proteomes" id="UP001488838">
    <property type="component" value="Unassembled WGS sequence"/>
</dbReference>
<name>A0AAW0HE41_MYOGA</name>
<gene>
    <name evidence="4" type="ORF">U0070_016280</name>
</gene>
<dbReference type="PANTHER" id="PTHR14152:SF5">
    <property type="entry name" value="U4_U6.U5 TRI-SNRNP-ASSOCIATED PROTEIN 1"/>
    <property type="match status" value="1"/>
</dbReference>
<evidence type="ECO:0000256" key="2">
    <source>
        <dbReference type="ARBA" id="ARBA00006076"/>
    </source>
</evidence>
<keyword evidence="3" id="KW-0539">Nucleus</keyword>
<protein>
    <submittedName>
        <fullName evidence="4">Uncharacterized protein</fullName>
    </submittedName>
</protein>
<comment type="subcellular location">
    <subcellularLocation>
        <location evidence="1">Nucleus</location>
    </subcellularLocation>
</comment>
<proteinExistence type="inferred from homology"/>
<sequence>MVDKERADKNVELRKKKPDYLPYAEDESVDDLAQQKLRSILAKYDEELEGERPHSIPLEQGGIADGLRERELEEIRAKL</sequence>
<comment type="caution">
    <text evidence="4">The sequence shown here is derived from an EMBL/GenBank/DDBJ whole genome shotgun (WGS) entry which is preliminary data.</text>
</comment>
<dbReference type="InterPro" id="IPR005011">
    <property type="entry name" value="SNU66/SART1"/>
</dbReference>
<evidence type="ECO:0000256" key="3">
    <source>
        <dbReference type="ARBA" id="ARBA00023242"/>
    </source>
</evidence>
<comment type="similarity">
    <text evidence="2">Belongs to the SNU66/SART1 family.</text>
</comment>
<keyword evidence="5" id="KW-1185">Reference proteome</keyword>
<evidence type="ECO:0000313" key="4">
    <source>
        <dbReference type="EMBL" id="KAK7799861.1"/>
    </source>
</evidence>
<evidence type="ECO:0000313" key="5">
    <source>
        <dbReference type="Proteomes" id="UP001488838"/>
    </source>
</evidence>
<accession>A0AAW0HE41</accession>
<dbReference type="GO" id="GO:0000481">
    <property type="term" value="P:maturation of 5S rRNA"/>
    <property type="evidence" value="ECO:0007669"/>
    <property type="project" value="TreeGrafter"/>
</dbReference>